<dbReference type="EMBL" id="CP047650">
    <property type="protein sequence ID" value="QHJ00162.1"/>
    <property type="molecule type" value="Genomic_DNA"/>
</dbReference>
<evidence type="ECO:0000259" key="1">
    <source>
        <dbReference type="Pfam" id="PF00535"/>
    </source>
</evidence>
<dbReference type="CDD" id="cd00761">
    <property type="entry name" value="Glyco_tranf_GTA_type"/>
    <property type="match status" value="1"/>
</dbReference>
<evidence type="ECO:0000313" key="3">
    <source>
        <dbReference type="Proteomes" id="UP000464787"/>
    </source>
</evidence>
<evidence type="ECO:0000313" key="2">
    <source>
        <dbReference type="EMBL" id="QHJ00162.1"/>
    </source>
</evidence>
<dbReference type="Gene3D" id="3.90.550.10">
    <property type="entry name" value="Spore Coat Polysaccharide Biosynthesis Protein SpsA, Chain A"/>
    <property type="match status" value="1"/>
</dbReference>
<dbReference type="GO" id="GO:0016740">
    <property type="term" value="F:transferase activity"/>
    <property type="evidence" value="ECO:0007669"/>
    <property type="project" value="UniProtKB-KW"/>
</dbReference>
<dbReference type="InterPro" id="IPR001173">
    <property type="entry name" value="Glyco_trans_2-like"/>
</dbReference>
<dbReference type="Proteomes" id="UP000464787">
    <property type="component" value="Chromosome"/>
</dbReference>
<dbReference type="Pfam" id="PF00535">
    <property type="entry name" value="Glycos_transf_2"/>
    <property type="match status" value="1"/>
</dbReference>
<keyword evidence="2" id="KW-0808">Transferase</keyword>
<reference evidence="2 3" key="1">
    <citation type="submission" date="2020-01" db="EMBL/GenBank/DDBJ databases">
        <title>Genome sequencing of strain KACC 21265.</title>
        <authorList>
            <person name="Heo J."/>
            <person name="Kim S.-J."/>
            <person name="Kim J.-S."/>
            <person name="Hong S.-B."/>
            <person name="Kwon S.-W."/>
        </authorList>
    </citation>
    <scope>NUCLEOTIDE SEQUENCE [LARGE SCALE GENOMIC DNA]</scope>
    <source>
        <strain evidence="2 3">KACC 21265</strain>
    </source>
</reference>
<accession>A0A857JAJ3</accession>
<feature type="domain" description="Glycosyltransferase 2-like" evidence="1">
    <location>
        <begin position="25"/>
        <end position="190"/>
    </location>
</feature>
<dbReference type="PANTHER" id="PTHR43685">
    <property type="entry name" value="GLYCOSYLTRANSFERASE"/>
    <property type="match status" value="1"/>
</dbReference>
<organism evidence="2 3">
    <name type="scientific">Xylophilus rhododendri</name>
    <dbReference type="NCBI Taxonomy" id="2697032"/>
    <lineage>
        <taxon>Bacteria</taxon>
        <taxon>Pseudomonadati</taxon>
        <taxon>Pseudomonadota</taxon>
        <taxon>Betaproteobacteria</taxon>
        <taxon>Burkholderiales</taxon>
        <taxon>Xylophilus</taxon>
    </lineage>
</organism>
<name>A0A857JAJ3_9BURK</name>
<dbReference type="InterPro" id="IPR050834">
    <property type="entry name" value="Glycosyltransf_2"/>
</dbReference>
<dbReference type="PANTHER" id="PTHR43685:SF2">
    <property type="entry name" value="GLYCOSYLTRANSFERASE 2-LIKE DOMAIN-CONTAINING PROTEIN"/>
    <property type="match status" value="1"/>
</dbReference>
<dbReference type="SUPFAM" id="SSF53448">
    <property type="entry name" value="Nucleotide-diphospho-sugar transferases"/>
    <property type="match status" value="1"/>
</dbReference>
<sequence length="273" mass="30802">MGESKKMELMSTVALETSEEPLTISVVMPVKDRFDLAEISIRAVLNQTSAITQIIIVDDSSAVPVEEYFSALIKDIRTKGVEVICLRNELNQGVSASRNRGVQCSTGAVVCFCDSDDFWIPHKVAHVRHVFMEPEVILHYHAFTWFCGTLKIFSILPRARLQRLPKALMVIFSFLNPSCLSIRREAFAEGFDESMRYHEDLDFVLRKSLQIPVHFSNFPLMIMGRPPGSQGGATENGRAMRLGAIDALARYRGKGLLRFIANAKQGFHRRKLR</sequence>
<keyword evidence="3" id="KW-1185">Reference proteome</keyword>
<protein>
    <submittedName>
        <fullName evidence="2">Glycosyltransferase</fullName>
    </submittedName>
</protein>
<dbReference type="InterPro" id="IPR029044">
    <property type="entry name" value="Nucleotide-diphossugar_trans"/>
</dbReference>
<gene>
    <name evidence="2" type="ORF">GT347_20580</name>
</gene>
<dbReference type="AlphaFoldDB" id="A0A857JAJ3"/>
<proteinExistence type="predicted"/>
<dbReference type="KEGG" id="xyk:GT347_20580"/>
<dbReference type="RefSeq" id="WP_160553972.1">
    <property type="nucleotide sequence ID" value="NZ_CP047650.1"/>
</dbReference>